<dbReference type="EMBL" id="BRXR01000001">
    <property type="protein sequence ID" value="GLC31157.1"/>
    <property type="molecule type" value="Genomic_DNA"/>
</dbReference>
<keyword evidence="2" id="KW-1185">Reference proteome</keyword>
<dbReference type="InterPro" id="IPR005358">
    <property type="entry name" value="Puta_zinc/iron-chelating_dom"/>
</dbReference>
<evidence type="ECO:0008006" key="3">
    <source>
        <dbReference type="Google" id="ProtNLM"/>
    </source>
</evidence>
<gene>
    <name evidence="1" type="ORF">bsdE14_25670</name>
</gene>
<dbReference type="Pfam" id="PF03692">
    <property type="entry name" value="CxxCxxCC"/>
    <property type="match status" value="1"/>
</dbReference>
<sequence>MGRNDLCFCMSGKKNKNCHPNIHVESCAAVKLNIYGQLDKDLKEHRQGVNFNSLCTAGCSDCCYDYFTIQSIEFHLILNELTKWDKDKVNKLIERVERYWNTLEADQPEAIKLLLRATCKDIEEINSSVVRTSFPCVFLDEDTHLCQIYDYRPFKCRIFGTTYYCDQSQPPIGIACDKYNSVLNYNNFDTMLFDITELYKKNDGLSVIGICEYPLIYFLHQHFVVKKLGVSIVNFYENFKHPSSYVYNLIKSNIQR</sequence>
<dbReference type="Proteomes" id="UP001208567">
    <property type="component" value="Unassembled WGS sequence"/>
</dbReference>
<organism evidence="1 2">
    <name type="scientific">Clostridium omnivorum</name>
    <dbReference type="NCBI Taxonomy" id="1604902"/>
    <lineage>
        <taxon>Bacteria</taxon>
        <taxon>Bacillati</taxon>
        <taxon>Bacillota</taxon>
        <taxon>Clostridia</taxon>
        <taxon>Eubacteriales</taxon>
        <taxon>Clostridiaceae</taxon>
        <taxon>Clostridium</taxon>
    </lineage>
</organism>
<name>A0ABQ5N7J6_9CLOT</name>
<accession>A0ABQ5N7J6</accession>
<proteinExistence type="predicted"/>
<reference evidence="1 2" key="1">
    <citation type="journal article" date="2024" name="Int. J. Syst. Evol. Microbiol.">
        <title>Clostridium omnivorum sp. nov., isolated from anoxic soil under the treatment of reductive soil disinfestation.</title>
        <authorList>
            <person name="Ueki A."/>
            <person name="Tonouchi A."/>
            <person name="Kaku N."/>
            <person name="Honma S."/>
            <person name="Ueki K."/>
        </authorList>
    </citation>
    <scope>NUCLEOTIDE SEQUENCE [LARGE SCALE GENOMIC DNA]</scope>
    <source>
        <strain evidence="1 2">E14</strain>
    </source>
</reference>
<comment type="caution">
    <text evidence="1">The sequence shown here is derived from an EMBL/GenBank/DDBJ whole genome shotgun (WGS) entry which is preliminary data.</text>
</comment>
<evidence type="ECO:0000313" key="2">
    <source>
        <dbReference type="Proteomes" id="UP001208567"/>
    </source>
</evidence>
<protein>
    <recommendedName>
        <fullName evidence="3">YkgJ family cysteine cluster protein</fullName>
    </recommendedName>
</protein>
<evidence type="ECO:0000313" key="1">
    <source>
        <dbReference type="EMBL" id="GLC31157.1"/>
    </source>
</evidence>
<dbReference type="RefSeq" id="WP_264850436.1">
    <property type="nucleotide sequence ID" value="NZ_BRXR01000001.1"/>
</dbReference>
<dbReference type="SUPFAM" id="SSF103642">
    <property type="entry name" value="Sec-C motif"/>
    <property type="match status" value="1"/>
</dbReference>